<keyword evidence="1" id="KW-0472">Membrane</keyword>
<sequence>MKTTISVRPELERPTNRPLRVTFGTLWLVDLVATVFLFLVPYATELNPLTTLFYDTIGLPGVLLAGTIYAVLVVLIGYVLSKPVDGVFLIGVAAVYGVCATNNVVLLLFREPIVEQLVL</sequence>
<evidence type="ECO:0000313" key="2">
    <source>
        <dbReference type="EMBL" id="QSW86636.1"/>
    </source>
</evidence>
<dbReference type="AlphaFoldDB" id="A0A8A2UD69"/>
<evidence type="ECO:0008006" key="4">
    <source>
        <dbReference type="Google" id="ProtNLM"/>
    </source>
</evidence>
<keyword evidence="3" id="KW-1185">Reference proteome</keyword>
<protein>
    <recommendedName>
        <fullName evidence="4">DUF5658 domain-containing protein</fullName>
    </recommendedName>
</protein>
<keyword evidence="1" id="KW-0812">Transmembrane</keyword>
<name>A0A8A2UD69_9EURY</name>
<accession>A0A8A2UD69</accession>
<feature type="transmembrane region" description="Helical" evidence="1">
    <location>
        <begin position="87"/>
        <end position="109"/>
    </location>
</feature>
<dbReference type="EMBL" id="CP071463">
    <property type="protein sequence ID" value="QSW86636.1"/>
    <property type="molecule type" value="Genomic_DNA"/>
</dbReference>
<evidence type="ECO:0000256" key="1">
    <source>
        <dbReference type="SAM" id="Phobius"/>
    </source>
</evidence>
<keyword evidence="1" id="KW-1133">Transmembrane helix</keyword>
<organism evidence="2 3">
    <name type="scientific">Natrinema longum</name>
    <dbReference type="NCBI Taxonomy" id="370324"/>
    <lineage>
        <taxon>Archaea</taxon>
        <taxon>Methanobacteriati</taxon>
        <taxon>Methanobacteriota</taxon>
        <taxon>Stenosarchaea group</taxon>
        <taxon>Halobacteria</taxon>
        <taxon>Halobacteriales</taxon>
        <taxon>Natrialbaceae</taxon>
        <taxon>Natrinema</taxon>
    </lineage>
</organism>
<evidence type="ECO:0000313" key="3">
    <source>
        <dbReference type="Proteomes" id="UP000663191"/>
    </source>
</evidence>
<feature type="transmembrane region" description="Helical" evidence="1">
    <location>
        <begin position="21"/>
        <end position="42"/>
    </location>
</feature>
<feature type="transmembrane region" description="Helical" evidence="1">
    <location>
        <begin position="62"/>
        <end position="80"/>
    </location>
</feature>
<dbReference type="Proteomes" id="UP000663191">
    <property type="component" value="Chromosome"/>
</dbReference>
<dbReference type="KEGG" id="hlo:J0X27_07425"/>
<proteinExistence type="predicted"/>
<reference evidence="2 3" key="1">
    <citation type="journal article" date="2006" name="Int. J. Syst. Evol. Microbiol.">
        <title>Haloterrigena longa sp. nov. and Haloterrigena limicola sp. nov., extremely halophilic archaea isolated from a salt lake.</title>
        <authorList>
            <person name="Cui H.L."/>
            <person name="Tohty D."/>
            <person name="Zhou P.J."/>
            <person name="Liu S.J."/>
        </authorList>
    </citation>
    <scope>NUCLEOTIDE SEQUENCE [LARGE SCALE GENOMIC DNA]</scope>
    <source>
        <strain evidence="2 3">ABH32</strain>
    </source>
</reference>
<gene>
    <name evidence="2" type="ORF">J0X27_07425</name>
</gene>
<dbReference type="OrthoDB" id="205581at2157"/>